<organism evidence="1 2">
    <name type="scientific">Streptomyces evansiae</name>
    <dbReference type="NCBI Taxonomy" id="3075535"/>
    <lineage>
        <taxon>Bacteria</taxon>
        <taxon>Bacillati</taxon>
        <taxon>Actinomycetota</taxon>
        <taxon>Actinomycetes</taxon>
        <taxon>Kitasatosporales</taxon>
        <taxon>Streptomycetaceae</taxon>
        <taxon>Streptomyces</taxon>
    </lineage>
</organism>
<comment type="caution">
    <text evidence="1">The sequence shown here is derived from an EMBL/GenBank/DDBJ whole genome shotgun (WGS) entry which is preliminary data.</text>
</comment>
<evidence type="ECO:0000313" key="2">
    <source>
        <dbReference type="Proteomes" id="UP001183607"/>
    </source>
</evidence>
<protein>
    <recommendedName>
        <fullName evidence="3">GerMN domain-containing protein</fullName>
    </recommendedName>
</protein>
<dbReference type="RefSeq" id="WP_095683997.1">
    <property type="nucleotide sequence ID" value="NZ_JAVRER010000002.1"/>
</dbReference>
<dbReference type="EMBL" id="JAVRER010000002">
    <property type="protein sequence ID" value="MDT0414228.1"/>
    <property type="molecule type" value="Genomic_DNA"/>
</dbReference>
<proteinExistence type="predicted"/>
<evidence type="ECO:0008006" key="3">
    <source>
        <dbReference type="Google" id="ProtNLM"/>
    </source>
</evidence>
<accession>A0ABD5DYK0</accession>
<sequence length="186" mass="18823">MLAGLGLLLAGCGIRPTEVPTDAGPAPSRLPCVLDEDSVSQPPGTTPAKVYLVCGAQLVVVNRYLSEPAAPGAVPVARQLLDQLLLQPSEAERLAHFTSAVPSGTALTGPRPGDPAHTLRLTVDPAGLTGPGLAQLVCTLGESAAATARGTVLLGGPGESPVRAYECDRELRGNPGRTPVPTVSVG</sequence>
<reference evidence="2" key="1">
    <citation type="submission" date="2023-07" db="EMBL/GenBank/DDBJ databases">
        <title>30 novel species of actinomycetes from the DSMZ collection.</title>
        <authorList>
            <person name="Nouioui I."/>
        </authorList>
    </citation>
    <scope>NUCLEOTIDE SEQUENCE [LARGE SCALE GENOMIC DNA]</scope>
    <source>
        <strain evidence="2">DSM 41982</strain>
    </source>
</reference>
<gene>
    <name evidence="1" type="ORF">RM574_01890</name>
</gene>
<evidence type="ECO:0000313" key="1">
    <source>
        <dbReference type="EMBL" id="MDT0414228.1"/>
    </source>
</evidence>
<name>A0ABD5DYK0_9ACTN</name>
<dbReference type="AlphaFoldDB" id="A0ABD5DYK0"/>
<dbReference type="Proteomes" id="UP001183607">
    <property type="component" value="Unassembled WGS sequence"/>
</dbReference>